<sequence>MLAFGLSWLIRPGVAVLGALLAVPAAYWVSGHRALPVLAGTLLWAALGAGILASQTTSQEAAYRAIDVFESQLIDYQWLRPTPRTALDSLRLRVMRHRMRTDTTLINKALFYRTAHFESEYFLRETAPAKLRVLVSLVLHDYFPLLMLQLILWGWVALSANMPVRRWFWLTQVGYALLLLGLGIGLKLPPRIGLPFFDFWALSNLLYVLRERGCVTIQRLESIIAVLAVAAVPYSYKTLHRRAVLQRERQHNILLRHQLTAKLPADALMVTDVLPATYKAASPFHNPDAVPGKMLLLTGWTTSDPSQAAWRQQLTGTRNFAESMRRLAGIGPRVQLLLTPSVARILNEQLETNDSAVARLLPELRVQASAADTLRYYVLREETVK</sequence>
<evidence type="ECO:0000313" key="3">
    <source>
        <dbReference type="Proteomes" id="UP000830401"/>
    </source>
</evidence>
<feature type="transmembrane region" description="Helical" evidence="1">
    <location>
        <begin position="142"/>
        <end position="160"/>
    </location>
</feature>
<keyword evidence="1" id="KW-1133">Transmembrane helix</keyword>
<keyword evidence="1" id="KW-0812">Transmembrane</keyword>
<dbReference type="EMBL" id="CP095061">
    <property type="protein sequence ID" value="UOQ68119.1"/>
    <property type="molecule type" value="Genomic_DNA"/>
</dbReference>
<gene>
    <name evidence="2" type="ORF">MUN86_09850</name>
</gene>
<evidence type="ECO:0000256" key="1">
    <source>
        <dbReference type="SAM" id="Phobius"/>
    </source>
</evidence>
<dbReference type="Proteomes" id="UP000830401">
    <property type="component" value="Chromosome"/>
</dbReference>
<feature type="transmembrane region" description="Helical" evidence="1">
    <location>
        <begin position="6"/>
        <end position="27"/>
    </location>
</feature>
<accession>A0ABY4GC34</accession>
<feature type="transmembrane region" description="Helical" evidence="1">
    <location>
        <begin position="34"/>
        <end position="53"/>
    </location>
</feature>
<feature type="transmembrane region" description="Helical" evidence="1">
    <location>
        <begin position="167"/>
        <end position="186"/>
    </location>
</feature>
<reference evidence="2" key="1">
    <citation type="submission" date="2022-04" db="EMBL/GenBank/DDBJ databases">
        <title>Hymenobacter sp. isolated from the air.</title>
        <authorList>
            <person name="Won M."/>
            <person name="Lee C.-M."/>
            <person name="Woen H.-Y."/>
            <person name="Kwon S.-W."/>
        </authorList>
    </citation>
    <scope>NUCLEOTIDE SEQUENCE</scope>
    <source>
        <strain evidence="2">5420S-77</strain>
    </source>
</reference>
<name>A0ABY4GC34_9BACT</name>
<keyword evidence="3" id="KW-1185">Reference proteome</keyword>
<dbReference type="RefSeq" id="WP_245124763.1">
    <property type="nucleotide sequence ID" value="NZ_CP095061.1"/>
</dbReference>
<protein>
    <submittedName>
        <fullName evidence="2">Uncharacterized protein</fullName>
    </submittedName>
</protein>
<proteinExistence type="predicted"/>
<organism evidence="2 3">
    <name type="scientific">Hymenobacter volaticus</name>
    <dbReference type="NCBI Taxonomy" id="2932254"/>
    <lineage>
        <taxon>Bacteria</taxon>
        <taxon>Pseudomonadati</taxon>
        <taxon>Bacteroidota</taxon>
        <taxon>Cytophagia</taxon>
        <taxon>Cytophagales</taxon>
        <taxon>Hymenobacteraceae</taxon>
        <taxon>Hymenobacter</taxon>
    </lineage>
</organism>
<evidence type="ECO:0000313" key="2">
    <source>
        <dbReference type="EMBL" id="UOQ68119.1"/>
    </source>
</evidence>
<keyword evidence="1" id="KW-0472">Membrane</keyword>